<feature type="transmembrane region" description="Helical" evidence="5">
    <location>
        <begin position="120"/>
        <end position="146"/>
    </location>
</feature>
<evidence type="ECO:0000256" key="3">
    <source>
        <dbReference type="ARBA" id="ARBA00022989"/>
    </source>
</evidence>
<evidence type="ECO:0000256" key="2">
    <source>
        <dbReference type="ARBA" id="ARBA00022692"/>
    </source>
</evidence>
<dbReference type="PANTHER" id="PTHR43229:SF2">
    <property type="entry name" value="NODULATION PROTEIN J"/>
    <property type="match status" value="1"/>
</dbReference>
<name>A0A8H9R1I9_CLOPF</name>
<dbReference type="Proteomes" id="UP000859547">
    <property type="component" value="Unassembled WGS sequence"/>
</dbReference>
<dbReference type="InterPro" id="IPR000412">
    <property type="entry name" value="ABC_2_transport"/>
</dbReference>
<feature type="transmembrane region" description="Helical" evidence="5">
    <location>
        <begin position="158"/>
        <end position="177"/>
    </location>
</feature>
<feature type="transmembrane region" description="Helical" evidence="5">
    <location>
        <begin position="89"/>
        <end position="114"/>
    </location>
</feature>
<protein>
    <recommendedName>
        <fullName evidence="5">Transport permease protein</fullName>
    </recommendedName>
</protein>
<keyword evidence="2 5" id="KW-0812">Transmembrane</keyword>
<reference evidence="7" key="2">
    <citation type="submission" date="2020-07" db="EMBL/GenBank/DDBJ databases">
        <authorList>
            <consortium name="NCBI Pathogen Detection Project"/>
        </authorList>
    </citation>
    <scope>NUCLEOTIDE SEQUENCE</scope>
    <source>
        <strain evidence="7">C8</strain>
    </source>
</reference>
<keyword evidence="3 5" id="KW-1133">Transmembrane helix</keyword>
<feature type="transmembrane region" description="Helical" evidence="5">
    <location>
        <begin position="16"/>
        <end position="37"/>
    </location>
</feature>
<dbReference type="PROSITE" id="PS51012">
    <property type="entry name" value="ABC_TM2"/>
    <property type="match status" value="1"/>
</dbReference>
<dbReference type="InterPro" id="IPR051784">
    <property type="entry name" value="Nod_factor_ABC_transporter"/>
</dbReference>
<dbReference type="RefSeq" id="WP_139932907.1">
    <property type="nucleotide sequence ID" value="NZ_JBCAPG010000001.1"/>
</dbReference>
<keyword evidence="5" id="KW-1003">Cell membrane</keyword>
<comment type="caution">
    <text evidence="7">The sequence shown here is derived from an EMBL/GenBank/DDBJ whole genome shotgun (WGS) entry which is preliminary data.</text>
</comment>
<reference evidence="7" key="1">
    <citation type="journal article" date="2018" name="Genome Biol.">
        <title>SKESA: strategic k-mer extension for scrupulous assemblies.</title>
        <authorList>
            <person name="Souvorov A."/>
            <person name="Agarwala R."/>
            <person name="Lipman D.J."/>
        </authorList>
    </citation>
    <scope>NUCLEOTIDE SEQUENCE</scope>
    <source>
        <strain evidence="7">C8</strain>
    </source>
</reference>
<keyword evidence="4 5" id="KW-0472">Membrane</keyword>
<organism evidence="7">
    <name type="scientific">Clostridium perfringens</name>
    <dbReference type="NCBI Taxonomy" id="1502"/>
    <lineage>
        <taxon>Bacteria</taxon>
        <taxon>Bacillati</taxon>
        <taxon>Bacillota</taxon>
        <taxon>Clostridia</taxon>
        <taxon>Eubacteriales</taxon>
        <taxon>Clostridiaceae</taxon>
        <taxon>Clostridium</taxon>
    </lineage>
</organism>
<keyword evidence="5" id="KW-0813">Transport</keyword>
<dbReference type="GO" id="GO:0140359">
    <property type="term" value="F:ABC-type transporter activity"/>
    <property type="evidence" value="ECO:0007669"/>
    <property type="project" value="InterPro"/>
</dbReference>
<dbReference type="InterPro" id="IPR013525">
    <property type="entry name" value="ABC2_TM"/>
</dbReference>
<dbReference type="PANTHER" id="PTHR43229">
    <property type="entry name" value="NODULATION PROTEIN J"/>
    <property type="match status" value="1"/>
</dbReference>
<sequence>MYRIFKLTLKSALKDPFLLFWSIIVPLGGTIGLGIFIKKSNYDIRITVGMIATSIIFYAFLTTAYAILAQRRRGVYNLLKITPLTLTKYIISCSAAWMTISIICGFIVFIPSYIIFKFDFPLIGCFLMIFAMMLASLGYIFYGFIISSLCKNESQLSMISNILLLPLLFCSDAFYSLEKMPELFRKICAINPFQIFITALRSSLDLQYLTFSICILSLLFYAAIGVFFATKTFKYGEAR</sequence>
<evidence type="ECO:0000313" key="7">
    <source>
        <dbReference type="EMBL" id="HAT4309099.1"/>
    </source>
</evidence>
<feature type="domain" description="ABC transmembrane type-2" evidence="6">
    <location>
        <begin position="7"/>
        <end position="236"/>
    </location>
</feature>
<evidence type="ECO:0000256" key="4">
    <source>
        <dbReference type="ARBA" id="ARBA00023136"/>
    </source>
</evidence>
<evidence type="ECO:0000256" key="5">
    <source>
        <dbReference type="RuleBase" id="RU361157"/>
    </source>
</evidence>
<dbReference type="InterPro" id="IPR047817">
    <property type="entry name" value="ABC2_TM_bact-type"/>
</dbReference>
<dbReference type="EMBL" id="DACTCB010000023">
    <property type="protein sequence ID" value="HAT4309099.1"/>
    <property type="molecule type" value="Genomic_DNA"/>
</dbReference>
<dbReference type="PIRSF" id="PIRSF006648">
    <property type="entry name" value="DrrB"/>
    <property type="match status" value="1"/>
</dbReference>
<feature type="transmembrane region" description="Helical" evidence="5">
    <location>
        <begin position="49"/>
        <end position="68"/>
    </location>
</feature>
<comment type="similarity">
    <text evidence="5">Belongs to the ABC-2 integral membrane protein family.</text>
</comment>
<accession>A0A8H9R1I9</accession>
<comment type="subcellular location">
    <subcellularLocation>
        <location evidence="5">Cell membrane</location>
        <topology evidence="5">Multi-pass membrane protein</topology>
    </subcellularLocation>
    <subcellularLocation>
        <location evidence="1">Membrane</location>
        <topology evidence="1">Multi-pass membrane protein</topology>
    </subcellularLocation>
</comment>
<dbReference type="GO" id="GO:0043190">
    <property type="term" value="C:ATP-binding cassette (ABC) transporter complex"/>
    <property type="evidence" value="ECO:0007669"/>
    <property type="project" value="InterPro"/>
</dbReference>
<gene>
    <name evidence="7" type="ORF">I9080_002943</name>
</gene>
<dbReference type="Pfam" id="PF01061">
    <property type="entry name" value="ABC2_membrane"/>
    <property type="match status" value="1"/>
</dbReference>
<evidence type="ECO:0000256" key="1">
    <source>
        <dbReference type="ARBA" id="ARBA00004141"/>
    </source>
</evidence>
<feature type="transmembrane region" description="Helical" evidence="5">
    <location>
        <begin position="208"/>
        <end position="229"/>
    </location>
</feature>
<evidence type="ECO:0000259" key="6">
    <source>
        <dbReference type="PROSITE" id="PS51012"/>
    </source>
</evidence>
<proteinExistence type="inferred from homology"/>
<dbReference type="AlphaFoldDB" id="A0A8H9R1I9"/>